<feature type="transmembrane region" description="Helical" evidence="9">
    <location>
        <begin position="219"/>
        <end position="240"/>
    </location>
</feature>
<protein>
    <recommendedName>
        <fullName evidence="9">Branched-chain amino acid transport system carrier protein</fullName>
    </recommendedName>
</protein>
<comment type="subcellular location">
    <subcellularLocation>
        <location evidence="1 9">Cell membrane</location>
        <topology evidence="1 9">Multi-pass membrane protein</topology>
    </subcellularLocation>
</comment>
<keyword evidence="3 9" id="KW-0813">Transport</keyword>
<keyword evidence="5 9" id="KW-0812">Transmembrane</keyword>
<dbReference type="GO" id="GO:0015818">
    <property type="term" value="P:isoleucine transport"/>
    <property type="evidence" value="ECO:0007669"/>
    <property type="project" value="TreeGrafter"/>
</dbReference>
<evidence type="ECO:0000313" key="10">
    <source>
        <dbReference type="EMBL" id="MBO8434132.1"/>
    </source>
</evidence>
<organism evidence="10 11">
    <name type="scientific">Candidatus Fimicola merdigallinarum</name>
    <dbReference type="NCBI Taxonomy" id="2840819"/>
    <lineage>
        <taxon>Bacteria</taxon>
        <taxon>Bacillati</taxon>
        <taxon>Bacillota</taxon>
        <taxon>Clostridia</taxon>
        <taxon>Lachnospirales</taxon>
        <taxon>Lachnospiraceae</taxon>
        <taxon>Lachnospiraceae incertae sedis</taxon>
        <taxon>Candidatus Fimicola</taxon>
    </lineage>
</organism>
<evidence type="ECO:0000313" key="11">
    <source>
        <dbReference type="Proteomes" id="UP000823611"/>
    </source>
</evidence>
<feature type="transmembrane region" description="Helical" evidence="9">
    <location>
        <begin position="274"/>
        <end position="300"/>
    </location>
</feature>
<dbReference type="EMBL" id="JADIMX010000043">
    <property type="protein sequence ID" value="MBO8434132.1"/>
    <property type="molecule type" value="Genomic_DNA"/>
</dbReference>
<dbReference type="NCBIfam" id="TIGR00796">
    <property type="entry name" value="livcs"/>
    <property type="match status" value="1"/>
</dbReference>
<dbReference type="GO" id="GO:0015820">
    <property type="term" value="P:L-leucine transport"/>
    <property type="evidence" value="ECO:0007669"/>
    <property type="project" value="TreeGrafter"/>
</dbReference>
<evidence type="ECO:0000256" key="2">
    <source>
        <dbReference type="ARBA" id="ARBA00008540"/>
    </source>
</evidence>
<gene>
    <name evidence="10" type="primary">brnQ</name>
    <name evidence="10" type="ORF">IAC55_02255</name>
</gene>
<name>A0A9D9DU20_9FIRM</name>
<comment type="function">
    <text evidence="9">Component of the transport system for branched-chain amino acids.</text>
</comment>
<dbReference type="GO" id="GO:0015190">
    <property type="term" value="F:L-leucine transmembrane transporter activity"/>
    <property type="evidence" value="ECO:0007669"/>
    <property type="project" value="TreeGrafter"/>
</dbReference>
<keyword evidence="4" id="KW-1003">Cell membrane</keyword>
<feature type="transmembrane region" description="Helical" evidence="9">
    <location>
        <begin position="184"/>
        <end position="207"/>
    </location>
</feature>
<feature type="transmembrane region" description="Helical" evidence="9">
    <location>
        <begin position="397"/>
        <end position="418"/>
    </location>
</feature>
<feature type="transmembrane region" description="Helical" evidence="9">
    <location>
        <begin position="7"/>
        <end position="27"/>
    </location>
</feature>
<feature type="transmembrane region" description="Helical" evidence="9">
    <location>
        <begin position="146"/>
        <end position="164"/>
    </location>
</feature>
<evidence type="ECO:0000256" key="9">
    <source>
        <dbReference type="RuleBase" id="RU362122"/>
    </source>
</evidence>
<dbReference type="GO" id="GO:0005886">
    <property type="term" value="C:plasma membrane"/>
    <property type="evidence" value="ECO:0007669"/>
    <property type="project" value="UniProtKB-SubCell"/>
</dbReference>
<dbReference type="GO" id="GO:0015188">
    <property type="term" value="F:L-isoleucine transmembrane transporter activity"/>
    <property type="evidence" value="ECO:0007669"/>
    <property type="project" value="TreeGrafter"/>
</dbReference>
<evidence type="ECO:0000256" key="5">
    <source>
        <dbReference type="ARBA" id="ARBA00022692"/>
    </source>
</evidence>
<evidence type="ECO:0000256" key="3">
    <source>
        <dbReference type="ARBA" id="ARBA00022448"/>
    </source>
</evidence>
<accession>A0A9D9DU20</accession>
<dbReference type="Proteomes" id="UP000823611">
    <property type="component" value="Unassembled WGS sequence"/>
</dbReference>
<feature type="transmembrane region" description="Helical" evidence="9">
    <location>
        <begin position="109"/>
        <end position="134"/>
    </location>
</feature>
<keyword evidence="7 9" id="KW-1133">Transmembrane helix</keyword>
<comment type="similarity">
    <text evidence="2 9">Belongs to the branched chain amino acid transporter family.</text>
</comment>
<keyword evidence="6 9" id="KW-0029">Amino-acid transport</keyword>
<feature type="transmembrane region" description="Helical" evidence="9">
    <location>
        <begin position="39"/>
        <end position="62"/>
    </location>
</feature>
<dbReference type="PANTHER" id="PTHR30588">
    <property type="entry name" value="BRANCHED-CHAIN AMINO ACID TRANSPORT SYSTEM 2 CARRIER PROTEIN"/>
    <property type="match status" value="1"/>
</dbReference>
<evidence type="ECO:0000256" key="8">
    <source>
        <dbReference type="ARBA" id="ARBA00023136"/>
    </source>
</evidence>
<dbReference type="InterPro" id="IPR004685">
    <property type="entry name" value="Brnchd-chn_aa_trnsp_Livcs"/>
</dbReference>
<reference evidence="10" key="1">
    <citation type="submission" date="2020-10" db="EMBL/GenBank/DDBJ databases">
        <authorList>
            <person name="Gilroy R."/>
        </authorList>
    </citation>
    <scope>NUCLEOTIDE SEQUENCE</scope>
    <source>
        <strain evidence="10">F6-4510</strain>
    </source>
</reference>
<dbReference type="PANTHER" id="PTHR30588:SF0">
    <property type="entry name" value="BRANCHED-CHAIN AMINO ACID PERMEASE BRNQ"/>
    <property type="match status" value="1"/>
</dbReference>
<keyword evidence="8 9" id="KW-0472">Membrane</keyword>
<dbReference type="Pfam" id="PF05525">
    <property type="entry name" value="Branch_AA_trans"/>
    <property type="match status" value="1"/>
</dbReference>
<dbReference type="AlphaFoldDB" id="A0A9D9DU20"/>
<feature type="transmembrane region" description="Helical" evidence="9">
    <location>
        <begin position="78"/>
        <end position="97"/>
    </location>
</feature>
<reference evidence="10" key="2">
    <citation type="journal article" date="2021" name="PeerJ">
        <title>Extensive microbial diversity within the chicken gut microbiome revealed by metagenomics and culture.</title>
        <authorList>
            <person name="Gilroy R."/>
            <person name="Ravi A."/>
            <person name="Getino M."/>
            <person name="Pursley I."/>
            <person name="Horton D.L."/>
            <person name="Alikhan N.F."/>
            <person name="Baker D."/>
            <person name="Gharbi K."/>
            <person name="Hall N."/>
            <person name="Watson M."/>
            <person name="Adriaenssens E.M."/>
            <person name="Foster-Nyarko E."/>
            <person name="Jarju S."/>
            <person name="Secka A."/>
            <person name="Antonio M."/>
            <person name="Oren A."/>
            <person name="Chaudhuri R.R."/>
            <person name="La Ragione R."/>
            <person name="Hildebrand F."/>
            <person name="Pallen M.J."/>
        </authorList>
    </citation>
    <scope>NUCLEOTIDE SEQUENCE</scope>
    <source>
        <strain evidence="10">F6-4510</strain>
    </source>
</reference>
<evidence type="ECO:0000256" key="6">
    <source>
        <dbReference type="ARBA" id="ARBA00022970"/>
    </source>
</evidence>
<evidence type="ECO:0000256" key="1">
    <source>
        <dbReference type="ARBA" id="ARBA00004651"/>
    </source>
</evidence>
<proteinExistence type="inferred from homology"/>
<feature type="transmembrane region" description="Helical" evidence="9">
    <location>
        <begin position="368"/>
        <end position="391"/>
    </location>
</feature>
<comment type="caution">
    <text evidence="10">The sequence shown here is derived from an EMBL/GenBank/DDBJ whole genome shotgun (WGS) entry which is preliminary data.</text>
</comment>
<dbReference type="GO" id="GO:0005304">
    <property type="term" value="F:L-valine transmembrane transporter activity"/>
    <property type="evidence" value="ECO:0007669"/>
    <property type="project" value="TreeGrafter"/>
</dbReference>
<sequence length="424" mass="45321">MNKEIRDILIIGFALFSMYFGAGNVIFPPFLGFQTAGEWISAFVSYYMADIGLALVAVFAMLKCKSDIEGVTKRIGKYPAMILSTAIVLCIGPFVAIPRTSASVHEMSIIPIFGDISPVITSVVFFLIILVLCLNESSVVDIVGKFLTPALFIGLLILIIKGIVDPIGVIESEPKISHVVSAGIASGYQTMDVLASLVFGVIILRNVKERGYKDENKQMLITGASSLVAGLGLLIVYGGLTYLGATSSGIFEDTISRSALVTSIVRLLFGEMGIILFAVVVGLACVTTAVALVSSTASFFDELSNGKIPYKLVVIVVCIFSAITANLGLDYIIAIAGPVLNIIYPAAIVLIILTIFGNEIKNDNIFKFAAFGAVLASVMEMLMQSGMGFGFMARMPLANIGFAWLVPAIIFGFIGFFFKSKRSN</sequence>
<feature type="transmembrane region" description="Helical" evidence="9">
    <location>
        <begin position="312"/>
        <end position="329"/>
    </location>
</feature>
<feature type="transmembrane region" description="Helical" evidence="9">
    <location>
        <begin position="335"/>
        <end position="356"/>
    </location>
</feature>
<evidence type="ECO:0000256" key="4">
    <source>
        <dbReference type="ARBA" id="ARBA00022475"/>
    </source>
</evidence>
<evidence type="ECO:0000256" key="7">
    <source>
        <dbReference type="ARBA" id="ARBA00022989"/>
    </source>
</evidence>